<feature type="region of interest" description="Disordered" evidence="3">
    <location>
        <begin position="31"/>
        <end position="71"/>
    </location>
</feature>
<feature type="compositionally biased region" description="Gly residues" evidence="3">
    <location>
        <begin position="452"/>
        <end position="463"/>
    </location>
</feature>
<dbReference type="GO" id="GO:0005634">
    <property type="term" value="C:nucleus"/>
    <property type="evidence" value="ECO:0007669"/>
    <property type="project" value="TreeGrafter"/>
</dbReference>
<dbReference type="EMBL" id="JACBKZ010000003">
    <property type="protein sequence ID" value="KAF5953521.1"/>
    <property type="molecule type" value="Genomic_DNA"/>
</dbReference>
<feature type="compositionally biased region" description="Basic and acidic residues" evidence="3">
    <location>
        <begin position="437"/>
        <end position="450"/>
    </location>
</feature>
<gene>
    <name evidence="5" type="ORF">HYC85_006377</name>
</gene>
<evidence type="ECO:0000259" key="4">
    <source>
        <dbReference type="Pfam" id="PF09598"/>
    </source>
</evidence>
<proteinExistence type="predicted"/>
<evidence type="ECO:0000313" key="5">
    <source>
        <dbReference type="EMBL" id="KAF5953521.1"/>
    </source>
</evidence>
<evidence type="ECO:0000256" key="3">
    <source>
        <dbReference type="SAM" id="MobiDB-lite"/>
    </source>
</evidence>
<accession>A0A7J7HMQ9</accession>
<name>A0A7J7HMQ9_CAMSI</name>
<feature type="region of interest" description="Disordered" evidence="3">
    <location>
        <begin position="265"/>
        <end position="302"/>
    </location>
</feature>
<dbReference type="PANTHER" id="PTHR12299">
    <property type="entry name" value="HYALURONIC ACID-BINDING PROTEIN 4"/>
    <property type="match status" value="1"/>
</dbReference>
<protein>
    <recommendedName>
        <fullName evidence="4">STM1-like N-terminal domain-containing protein</fullName>
    </recommendedName>
</protein>
<feature type="region of interest" description="Disordered" evidence="3">
    <location>
        <begin position="139"/>
        <end position="164"/>
    </location>
</feature>
<feature type="compositionally biased region" description="Basic and acidic residues" evidence="3">
    <location>
        <begin position="356"/>
        <end position="378"/>
    </location>
</feature>
<feature type="compositionally biased region" description="Basic and acidic residues" evidence="3">
    <location>
        <begin position="182"/>
        <end position="212"/>
    </location>
</feature>
<feature type="compositionally biased region" description="Basic and acidic residues" evidence="3">
    <location>
        <begin position="337"/>
        <end position="349"/>
    </location>
</feature>
<dbReference type="AlphaFoldDB" id="A0A7J7HMQ9"/>
<feature type="domain" description="STM1-like N-terminal" evidence="4">
    <location>
        <begin position="5"/>
        <end position="70"/>
    </location>
</feature>
<dbReference type="GO" id="GO:0005737">
    <property type="term" value="C:cytoplasm"/>
    <property type="evidence" value="ECO:0007669"/>
    <property type="project" value="UniProtKB-SubCell"/>
</dbReference>
<keyword evidence="6" id="KW-1185">Reference proteome</keyword>
<evidence type="ECO:0000313" key="6">
    <source>
        <dbReference type="Proteomes" id="UP000593564"/>
    </source>
</evidence>
<feature type="compositionally biased region" description="Basic and acidic residues" evidence="3">
    <location>
        <begin position="391"/>
        <end position="402"/>
    </location>
</feature>
<dbReference type="GO" id="GO:0003723">
    <property type="term" value="F:RNA binding"/>
    <property type="evidence" value="ECO:0007669"/>
    <property type="project" value="InterPro"/>
</dbReference>
<feature type="compositionally biased region" description="Basic and acidic residues" evidence="3">
    <location>
        <begin position="37"/>
        <end position="47"/>
    </location>
</feature>
<comment type="caution">
    <text evidence="5">The sequence shown here is derived from an EMBL/GenBank/DDBJ whole genome shotgun (WGS) entry which is preliminary data.</text>
</comment>
<evidence type="ECO:0000256" key="1">
    <source>
        <dbReference type="ARBA" id="ARBA00004496"/>
    </source>
</evidence>
<feature type="region of interest" description="Disordered" evidence="3">
    <location>
        <begin position="337"/>
        <end position="463"/>
    </location>
</feature>
<dbReference type="Pfam" id="PF09598">
    <property type="entry name" value="Stm1_N"/>
    <property type="match status" value="1"/>
</dbReference>
<reference evidence="5 6" key="2">
    <citation type="submission" date="2020-07" db="EMBL/GenBank/DDBJ databases">
        <title>Genome assembly of wild tea tree DASZ reveals pedigree and selection history of tea varieties.</title>
        <authorList>
            <person name="Zhang W."/>
        </authorList>
    </citation>
    <scope>NUCLEOTIDE SEQUENCE [LARGE SCALE GENOMIC DNA]</scope>
    <source>
        <strain evidence="6">cv. G240</strain>
        <tissue evidence="5">Leaf</tissue>
    </source>
</reference>
<feature type="compositionally biased region" description="Basic residues" evidence="3">
    <location>
        <begin position="139"/>
        <end position="151"/>
    </location>
</feature>
<dbReference type="Proteomes" id="UP000593564">
    <property type="component" value="Unassembled WGS sequence"/>
</dbReference>
<comment type="subcellular location">
    <subcellularLocation>
        <location evidence="1">Cytoplasm</location>
    </subcellularLocation>
</comment>
<keyword evidence="2" id="KW-0963">Cytoplasm</keyword>
<sequence length="463" mass="50884">MARDDNSFALLGDNEGDDISTFLAHVALKAEASSATAEKKKKNEQSHHSHSPPSKPLPPPQSVRTESREEQEAKVMVQGGLVGMMCSSLRRAMQIKEWWSGRWVSAKHWNADGYQGSYGGDTAGNTDDGNWQGWVHKGTRARGRGRGHGGARGRGFGQGRALNEGNGFEKESQFVEGNQQLENKDHGGGTGDGWEHVTEDHSSYGGERRDNDGGGGGYKTWGDSFFGVHNGNNYEVMNTSGAKEALSSNGGDDDSGIVAETTEVSKDAFQDAAHDSSGKKAEDEEAKEAMRTQEALEKEAKRKAWEEEKKEEAKKMTLEQYQKVLLEKRKALEALKTEERKVTLDKDFESMQVVGKKAEDSKQDSEKDKLKKKDEKVRKQSMSINVFLKPAEGEVEKYDRRDRRGRGSGGYNRGSSNWQAADPANRDAQQDGFQKPAKGEDYVGNVDRRGGGRGGGYNRGSPA</sequence>
<reference evidence="6" key="1">
    <citation type="journal article" date="2020" name="Nat. Commun.">
        <title>Genome assembly of wild tea tree DASZ reveals pedigree and selection history of tea varieties.</title>
        <authorList>
            <person name="Zhang W."/>
            <person name="Zhang Y."/>
            <person name="Qiu H."/>
            <person name="Guo Y."/>
            <person name="Wan H."/>
            <person name="Zhang X."/>
            <person name="Scossa F."/>
            <person name="Alseekh S."/>
            <person name="Zhang Q."/>
            <person name="Wang P."/>
            <person name="Xu L."/>
            <person name="Schmidt M.H."/>
            <person name="Jia X."/>
            <person name="Li D."/>
            <person name="Zhu A."/>
            <person name="Guo F."/>
            <person name="Chen W."/>
            <person name="Ni D."/>
            <person name="Usadel B."/>
            <person name="Fernie A.R."/>
            <person name="Wen W."/>
        </authorList>
    </citation>
    <scope>NUCLEOTIDE SEQUENCE [LARGE SCALE GENOMIC DNA]</scope>
    <source>
        <strain evidence="6">cv. G240</strain>
    </source>
</reference>
<dbReference type="InterPro" id="IPR019084">
    <property type="entry name" value="STM1-like_N"/>
</dbReference>
<dbReference type="PANTHER" id="PTHR12299:SF62">
    <property type="entry name" value="ASPARTATE, GLYCINE, LYSINE AND SERINE-RICH PROTEIN-LIKE"/>
    <property type="match status" value="1"/>
</dbReference>
<dbReference type="InterPro" id="IPR039764">
    <property type="entry name" value="HABP4/SERBP1-like"/>
</dbReference>
<feature type="region of interest" description="Disordered" evidence="3">
    <location>
        <begin position="181"/>
        <end position="216"/>
    </location>
</feature>
<evidence type="ECO:0000256" key="2">
    <source>
        <dbReference type="ARBA" id="ARBA00022490"/>
    </source>
</evidence>
<organism evidence="5 6">
    <name type="scientific">Camellia sinensis</name>
    <name type="common">Tea plant</name>
    <name type="synonym">Thea sinensis</name>
    <dbReference type="NCBI Taxonomy" id="4442"/>
    <lineage>
        <taxon>Eukaryota</taxon>
        <taxon>Viridiplantae</taxon>
        <taxon>Streptophyta</taxon>
        <taxon>Embryophyta</taxon>
        <taxon>Tracheophyta</taxon>
        <taxon>Spermatophyta</taxon>
        <taxon>Magnoliopsida</taxon>
        <taxon>eudicotyledons</taxon>
        <taxon>Gunneridae</taxon>
        <taxon>Pentapetalae</taxon>
        <taxon>asterids</taxon>
        <taxon>Ericales</taxon>
        <taxon>Theaceae</taxon>
        <taxon>Camellia</taxon>
    </lineage>
</organism>